<evidence type="ECO:0000256" key="1">
    <source>
        <dbReference type="SAM" id="MobiDB-lite"/>
    </source>
</evidence>
<accession>A0A8T0IK45</accession>
<dbReference type="SUPFAM" id="SSF46785">
    <property type="entry name" value="Winged helix' DNA-binding domain"/>
    <property type="match status" value="1"/>
</dbReference>
<feature type="domain" description="H15" evidence="2">
    <location>
        <begin position="1"/>
        <end position="75"/>
    </location>
</feature>
<name>A0A8T0IK45_CERPU</name>
<dbReference type="Proteomes" id="UP000822688">
    <property type="component" value="Chromosome 3"/>
</dbReference>
<dbReference type="AlphaFoldDB" id="A0A8T0IK45"/>
<reference evidence="3" key="1">
    <citation type="submission" date="2020-06" db="EMBL/GenBank/DDBJ databases">
        <title>WGS assembly of Ceratodon purpureus strain R40.</title>
        <authorList>
            <person name="Carey S.B."/>
            <person name="Jenkins J."/>
            <person name="Shu S."/>
            <person name="Lovell J.T."/>
            <person name="Sreedasyam A."/>
            <person name="Maumus F."/>
            <person name="Tiley G.P."/>
            <person name="Fernandez-Pozo N."/>
            <person name="Barry K."/>
            <person name="Chen C."/>
            <person name="Wang M."/>
            <person name="Lipzen A."/>
            <person name="Daum C."/>
            <person name="Saski C.A."/>
            <person name="Payton A.C."/>
            <person name="Mcbreen J.C."/>
            <person name="Conrad R.E."/>
            <person name="Kollar L.M."/>
            <person name="Olsson S."/>
            <person name="Huttunen S."/>
            <person name="Landis J.B."/>
            <person name="Wickett N.J."/>
            <person name="Johnson M.G."/>
            <person name="Rensing S.A."/>
            <person name="Grimwood J."/>
            <person name="Schmutz J."/>
            <person name="Mcdaniel S.F."/>
        </authorList>
    </citation>
    <scope>NUCLEOTIDE SEQUENCE</scope>
    <source>
        <strain evidence="3">R40</strain>
    </source>
</reference>
<protein>
    <recommendedName>
        <fullName evidence="2">H15 domain-containing protein</fullName>
    </recommendedName>
</protein>
<sequence>MTYRPKPACMLRNAMLHLKERKGASFAQIRKHLEQRDRNGAKLDPDHKKILTNALRGLVKTGEVSKNGLIYVLKERQNAAEALEETKTKTKPQHTVPHRVPGGKYCKSHSKYHYARKGGSRRRKRRRRKSRRRHHRRRRHRRRKNHKVGHHHRRHCKRHPGRGVHCHRRLRMVFPLRRSSKKRY</sequence>
<evidence type="ECO:0000313" key="4">
    <source>
        <dbReference type="Proteomes" id="UP000822688"/>
    </source>
</evidence>
<dbReference type="EMBL" id="CM026423">
    <property type="protein sequence ID" value="KAG0583271.1"/>
    <property type="molecule type" value="Genomic_DNA"/>
</dbReference>
<feature type="compositionally biased region" description="Basic residues" evidence="1">
    <location>
        <begin position="106"/>
        <end position="162"/>
    </location>
</feature>
<dbReference type="PROSITE" id="PS51504">
    <property type="entry name" value="H15"/>
    <property type="match status" value="1"/>
</dbReference>
<organism evidence="3 4">
    <name type="scientific">Ceratodon purpureus</name>
    <name type="common">Fire moss</name>
    <name type="synonym">Dicranum purpureum</name>
    <dbReference type="NCBI Taxonomy" id="3225"/>
    <lineage>
        <taxon>Eukaryota</taxon>
        <taxon>Viridiplantae</taxon>
        <taxon>Streptophyta</taxon>
        <taxon>Embryophyta</taxon>
        <taxon>Bryophyta</taxon>
        <taxon>Bryophytina</taxon>
        <taxon>Bryopsida</taxon>
        <taxon>Dicranidae</taxon>
        <taxon>Pseudoditrichales</taxon>
        <taxon>Ditrichaceae</taxon>
        <taxon>Ceratodon</taxon>
    </lineage>
</organism>
<dbReference type="SMART" id="SM00526">
    <property type="entry name" value="H15"/>
    <property type="match status" value="1"/>
</dbReference>
<dbReference type="Pfam" id="PF00538">
    <property type="entry name" value="Linker_histone"/>
    <property type="match status" value="1"/>
</dbReference>
<dbReference type="InterPro" id="IPR005818">
    <property type="entry name" value="Histone_H1/H5_H15"/>
</dbReference>
<dbReference type="Gene3D" id="1.10.10.10">
    <property type="entry name" value="Winged helix-like DNA-binding domain superfamily/Winged helix DNA-binding domain"/>
    <property type="match status" value="1"/>
</dbReference>
<comment type="caution">
    <text evidence="3">The sequence shown here is derived from an EMBL/GenBank/DDBJ whole genome shotgun (WGS) entry which is preliminary data.</text>
</comment>
<evidence type="ECO:0000313" key="3">
    <source>
        <dbReference type="EMBL" id="KAG0583271.1"/>
    </source>
</evidence>
<dbReference type="GO" id="GO:0006334">
    <property type="term" value="P:nucleosome assembly"/>
    <property type="evidence" value="ECO:0007669"/>
    <property type="project" value="InterPro"/>
</dbReference>
<evidence type="ECO:0000259" key="2">
    <source>
        <dbReference type="PROSITE" id="PS51504"/>
    </source>
</evidence>
<keyword evidence="4" id="KW-1185">Reference proteome</keyword>
<dbReference type="GO" id="GO:0003677">
    <property type="term" value="F:DNA binding"/>
    <property type="evidence" value="ECO:0007669"/>
    <property type="project" value="InterPro"/>
</dbReference>
<gene>
    <name evidence="3" type="ORF">KC19_3G122400</name>
</gene>
<feature type="region of interest" description="Disordered" evidence="1">
    <location>
        <begin position="82"/>
        <end position="162"/>
    </location>
</feature>
<dbReference type="InterPro" id="IPR036388">
    <property type="entry name" value="WH-like_DNA-bd_sf"/>
</dbReference>
<dbReference type="InterPro" id="IPR036390">
    <property type="entry name" value="WH_DNA-bd_sf"/>
</dbReference>
<proteinExistence type="predicted"/>
<dbReference type="GO" id="GO:0000786">
    <property type="term" value="C:nucleosome"/>
    <property type="evidence" value="ECO:0007669"/>
    <property type="project" value="InterPro"/>
</dbReference>